<gene>
    <name evidence="3" type="primary">citF</name>
    <name evidence="3" type="ORF">ERS137965_01539</name>
    <name evidence="4" type="ORF">ERS137966_01992</name>
</gene>
<organism evidence="3 6">
    <name type="scientific">Yersinia aldovae</name>
    <dbReference type="NCBI Taxonomy" id="29483"/>
    <lineage>
        <taxon>Bacteria</taxon>
        <taxon>Pseudomonadati</taxon>
        <taxon>Pseudomonadota</taxon>
        <taxon>Gammaproteobacteria</taxon>
        <taxon>Enterobacterales</taxon>
        <taxon>Yersiniaceae</taxon>
        <taxon>Yersinia</taxon>
    </lineage>
</organism>
<dbReference type="EC" id="4.1.3.6" evidence="1"/>
<dbReference type="GO" id="GO:0008815">
    <property type="term" value="F:citrate (pro-3S)-lyase activity"/>
    <property type="evidence" value="ECO:0007669"/>
    <property type="project" value="UniProtKB-UniRule"/>
</dbReference>
<dbReference type="EMBL" id="CQEJ01000007">
    <property type="protein sequence ID" value="CNK94337.1"/>
    <property type="molecule type" value="Genomic_DNA"/>
</dbReference>
<comment type="catalytic activity">
    <reaction evidence="1">
        <text>citrate + acetyl-CoA = (3S)-citryl-CoA + acetate</text>
        <dbReference type="Rhea" id="RHEA:19405"/>
        <dbReference type="ChEBI" id="CHEBI:16947"/>
        <dbReference type="ChEBI" id="CHEBI:30089"/>
        <dbReference type="ChEBI" id="CHEBI:57288"/>
        <dbReference type="ChEBI" id="CHEBI:57321"/>
        <dbReference type="EC" id="2.8.3.10"/>
    </reaction>
</comment>
<dbReference type="Proteomes" id="UP000038647">
    <property type="component" value="Unassembled WGS sequence"/>
</dbReference>
<reference evidence="3 6" key="1">
    <citation type="submission" date="2015-03" db="EMBL/GenBank/DDBJ databases">
        <authorList>
            <person name="Murphy D."/>
        </authorList>
    </citation>
    <scope>NUCLEOTIDE SEQUENCE [LARGE SCALE GENOMIC DNA]</scope>
    <source>
        <strain evidence="3 6">IP06005</strain>
    </source>
</reference>
<keyword evidence="1" id="KW-0808">Transferase</keyword>
<reference evidence="4 5" key="2">
    <citation type="submission" date="2015-03" db="EMBL/GenBank/DDBJ databases">
        <authorList>
            <consortium name="Pathogen Informatics"/>
            <person name="Murphy D."/>
        </authorList>
    </citation>
    <scope>NUCLEOTIDE SEQUENCE [LARGE SCALE GENOMIC DNA]</scope>
    <source>
        <strain evidence="4 5">IP08791</strain>
    </source>
</reference>
<evidence type="ECO:0000313" key="4">
    <source>
        <dbReference type="EMBL" id="CNL02107.1"/>
    </source>
</evidence>
<keyword evidence="1 3" id="KW-0456">Lyase</keyword>
<comment type="subcellular location">
    <subcellularLocation>
        <location evidence="1">Cytoplasm</location>
    </subcellularLocation>
</comment>
<dbReference type="InterPro" id="IPR037171">
    <property type="entry name" value="NagB/RpiA_transferase-like"/>
</dbReference>
<dbReference type="PANTHER" id="PTHR40596:SF1">
    <property type="entry name" value="CITRATE LYASE ALPHA CHAIN"/>
    <property type="match status" value="1"/>
</dbReference>
<evidence type="ECO:0000313" key="3">
    <source>
        <dbReference type="EMBL" id="CNK94337.1"/>
    </source>
</evidence>
<dbReference type="GO" id="GO:0008814">
    <property type="term" value="F:citrate CoA-transferase activity"/>
    <property type="evidence" value="ECO:0007669"/>
    <property type="project" value="UniProtKB-UniRule"/>
</dbReference>
<name>A0A0T9TQ65_YERAL</name>
<dbReference type="STRING" id="1453495.AT01_25"/>
<dbReference type="GO" id="GO:0006084">
    <property type="term" value="P:acetyl-CoA metabolic process"/>
    <property type="evidence" value="ECO:0007669"/>
    <property type="project" value="UniProtKB-UniRule"/>
</dbReference>
<dbReference type="PANTHER" id="PTHR40596">
    <property type="entry name" value="CITRATE LYASE ALPHA CHAIN"/>
    <property type="match status" value="1"/>
</dbReference>
<dbReference type="PIRSF" id="PIRSF009451">
    <property type="entry name" value="Citrt_lyas_alpha"/>
    <property type="match status" value="1"/>
</dbReference>
<feature type="region of interest" description="Disordered" evidence="2">
    <location>
        <begin position="1"/>
        <end position="22"/>
    </location>
</feature>
<dbReference type="Gene3D" id="3.40.1080.10">
    <property type="entry name" value="Glutaconate Coenzyme A-transferase"/>
    <property type="match status" value="2"/>
</dbReference>
<dbReference type="GO" id="GO:0009346">
    <property type="term" value="C:ATP-independent citrate lyase complex"/>
    <property type="evidence" value="ECO:0007669"/>
    <property type="project" value="UniProtKB-UniRule"/>
</dbReference>
<dbReference type="EMBL" id="CQEH01000007">
    <property type="protein sequence ID" value="CNL02107.1"/>
    <property type="molecule type" value="Genomic_DNA"/>
</dbReference>
<keyword evidence="1" id="KW-0963">Cytoplasm</keyword>
<evidence type="ECO:0000313" key="5">
    <source>
        <dbReference type="Proteomes" id="UP000038647"/>
    </source>
</evidence>
<dbReference type="SUPFAM" id="SSF100950">
    <property type="entry name" value="NagB/RpiA/CoA transferase-like"/>
    <property type="match status" value="2"/>
</dbReference>
<dbReference type="Proteomes" id="UP000041595">
    <property type="component" value="Unassembled WGS sequence"/>
</dbReference>
<accession>A0A0T9TQ65</accession>
<dbReference type="GO" id="GO:0005737">
    <property type="term" value="C:cytoplasm"/>
    <property type="evidence" value="ECO:0007669"/>
    <property type="project" value="UniProtKB-SubCell"/>
</dbReference>
<proteinExistence type="predicted"/>
<keyword evidence="5" id="KW-1185">Reference proteome</keyword>
<comment type="catalytic activity">
    <reaction evidence="1">
        <text>citrate = oxaloacetate + acetate</text>
        <dbReference type="Rhea" id="RHEA:10760"/>
        <dbReference type="ChEBI" id="CHEBI:16452"/>
        <dbReference type="ChEBI" id="CHEBI:16947"/>
        <dbReference type="ChEBI" id="CHEBI:30089"/>
        <dbReference type="EC" id="4.1.3.6"/>
    </reaction>
</comment>
<protein>
    <recommendedName>
        <fullName evidence="1">Citrate lyase alpha chain</fullName>
        <shortName evidence="1">Citrase alpha chain</shortName>
        <ecNumber evidence="1">2.8.3.10</ecNumber>
        <ecNumber evidence="1">4.1.3.6</ecNumber>
    </recommendedName>
    <alternativeName>
        <fullName evidence="1">Citrate (pro-3S)-lyase alpha chain</fullName>
    </alternativeName>
    <alternativeName>
        <fullName evidence="1">Citrate CoA-transferase subunit</fullName>
    </alternativeName>
</protein>
<dbReference type="InterPro" id="IPR006472">
    <property type="entry name" value="Citrate_lyase_asu"/>
</dbReference>
<dbReference type="AlphaFoldDB" id="A0A0T9TQ65"/>
<evidence type="ECO:0000256" key="1">
    <source>
        <dbReference type="PIRNR" id="PIRNR009451"/>
    </source>
</evidence>
<evidence type="ECO:0000256" key="2">
    <source>
        <dbReference type="SAM" id="MobiDB-lite"/>
    </source>
</evidence>
<sequence>MMNRQQRVATLSHRQDNGPAYPLYQNSSKANLQAKKPRDIKLCDSLEDVIRRSGLQDGMTISFHHAFRAGDLTLNLVMATIAAMGFKNLRLASSSLSDCHSPLVDHIRNGVVSEIYTSGLRGPLAEEVSRGLLGKPVQIHSHGGRVNLIESGELTIDIAFIGVPACDEFGNANGFSGNACCGSLGYAKVDAEYAHCVVLLTEALVAYPHHPASITQDQVDLIVPVEKVGDADKIGADTTRMTSNPRELLIARRAAEVIAGSGYFVDGFSLQTGTGGASLAVTRFLEDKMLRRNITAAFALGGITSTMVDLHEKGLITKLLDVQSFDRQAASSLARNPQHIEISANQYANFSSKGASVDRLDVVILSALEIDTRFNVNVLTGSDGVLRGASGGHCDTAAAARLSIIVAPLVRGRIPTLVDEVITCVTPGSSVDILVTDHGIAVNPARPELAERLQQAGLPIVTIDWLYQRALLLTGVPQPIAFTDRVVAVVRYRDGSVIDVVHQIQE</sequence>
<dbReference type="Pfam" id="PF04223">
    <property type="entry name" value="CitF"/>
    <property type="match status" value="1"/>
</dbReference>
<dbReference type="eggNOG" id="COG3051">
    <property type="taxonomic scope" value="Bacteria"/>
</dbReference>
<dbReference type="EC" id="2.8.3.10" evidence="1"/>
<dbReference type="NCBIfam" id="TIGR01584">
    <property type="entry name" value="citF"/>
    <property type="match status" value="1"/>
</dbReference>
<evidence type="ECO:0000313" key="6">
    <source>
        <dbReference type="Proteomes" id="UP000041595"/>
    </source>
</evidence>